<reference evidence="4" key="1">
    <citation type="submission" date="2019-11" db="EMBL/GenBank/DDBJ databases">
        <title>Bipolaris sorokiniana Genome sequencing.</title>
        <authorList>
            <person name="Wang H."/>
        </authorList>
    </citation>
    <scope>NUCLEOTIDE SEQUENCE</scope>
</reference>
<dbReference type="InterPro" id="IPR036291">
    <property type="entry name" value="NAD(P)-bd_dom_sf"/>
</dbReference>
<dbReference type="PANTHER" id="PTHR47706">
    <property type="entry name" value="NMRA-LIKE FAMILY PROTEIN"/>
    <property type="match status" value="1"/>
</dbReference>
<evidence type="ECO:0000256" key="2">
    <source>
        <dbReference type="ARBA" id="ARBA00023002"/>
    </source>
</evidence>
<dbReference type="Pfam" id="PF05368">
    <property type="entry name" value="NmrA"/>
    <property type="match status" value="1"/>
</dbReference>
<dbReference type="CDD" id="cd05259">
    <property type="entry name" value="PCBER_SDR_a"/>
    <property type="match status" value="1"/>
</dbReference>
<gene>
    <name evidence="4" type="ORF">GGP41_000119</name>
</gene>
<dbReference type="InterPro" id="IPR008030">
    <property type="entry name" value="NmrA-like"/>
</dbReference>
<accession>A0A8H6DTH1</accession>
<keyword evidence="2" id="KW-0560">Oxidoreductase</keyword>
<evidence type="ECO:0000313" key="4">
    <source>
        <dbReference type="EMBL" id="KAF5847409.1"/>
    </source>
</evidence>
<sequence>MSIHKVLILGATGSVGLPILTALLSSPSLEITIGTRASSRATFPPGITVKTISDAFTTPELTSLFTGQDAIVVALSTAPVTAGGKDGLAFRLIDAALAAGVKRFIPSEFGANNLDLRARALVPTYDIKGDMLSYLIETCKKSQGRMTWSSICCGSWLDWALNPAQSGNFLGIDVKGRTARVWDSGNKKFAVTSSKNTGRAVAQVLLRAEETANQQIFLCDFMVSVREIVEALEKASGETFEVEERESKTEIERLKRKYEEGDASATFGLLALSFGADVDVGYDFPSEQQVWNEKLGLPKVTLEELVEEAVELARRL</sequence>
<dbReference type="PANTHER" id="PTHR47706:SF10">
    <property type="entry name" value="NMRA-LIKE DOMAIN-CONTAINING PROTEIN"/>
    <property type="match status" value="1"/>
</dbReference>
<name>A0A8H6DTH1_COCSA</name>
<dbReference type="Gene3D" id="3.40.50.720">
    <property type="entry name" value="NAD(P)-binding Rossmann-like Domain"/>
    <property type="match status" value="1"/>
</dbReference>
<dbReference type="Proteomes" id="UP000624244">
    <property type="component" value="Unassembled WGS sequence"/>
</dbReference>
<dbReference type="InterPro" id="IPR045312">
    <property type="entry name" value="PCBER-like"/>
</dbReference>
<dbReference type="SUPFAM" id="SSF51735">
    <property type="entry name" value="NAD(P)-binding Rossmann-fold domains"/>
    <property type="match status" value="1"/>
</dbReference>
<dbReference type="EMBL" id="WNKQ01000013">
    <property type="protein sequence ID" value="KAF5847409.1"/>
    <property type="molecule type" value="Genomic_DNA"/>
</dbReference>
<evidence type="ECO:0000259" key="3">
    <source>
        <dbReference type="Pfam" id="PF05368"/>
    </source>
</evidence>
<organism evidence="4 5">
    <name type="scientific">Cochliobolus sativus</name>
    <name type="common">Common root rot and spot blotch fungus</name>
    <name type="synonym">Bipolaris sorokiniana</name>
    <dbReference type="NCBI Taxonomy" id="45130"/>
    <lineage>
        <taxon>Eukaryota</taxon>
        <taxon>Fungi</taxon>
        <taxon>Dikarya</taxon>
        <taxon>Ascomycota</taxon>
        <taxon>Pezizomycotina</taxon>
        <taxon>Dothideomycetes</taxon>
        <taxon>Pleosporomycetidae</taxon>
        <taxon>Pleosporales</taxon>
        <taxon>Pleosporineae</taxon>
        <taxon>Pleosporaceae</taxon>
        <taxon>Bipolaris</taxon>
    </lineage>
</organism>
<feature type="domain" description="NmrA-like" evidence="3">
    <location>
        <begin position="5"/>
        <end position="244"/>
    </location>
</feature>
<proteinExistence type="predicted"/>
<dbReference type="AlphaFoldDB" id="A0A8H6DTH1"/>
<evidence type="ECO:0000256" key="1">
    <source>
        <dbReference type="ARBA" id="ARBA00022857"/>
    </source>
</evidence>
<evidence type="ECO:0000313" key="5">
    <source>
        <dbReference type="Proteomes" id="UP000624244"/>
    </source>
</evidence>
<dbReference type="InterPro" id="IPR051609">
    <property type="entry name" value="NmrA/Isoflavone_reductase-like"/>
</dbReference>
<dbReference type="Gene3D" id="3.90.25.10">
    <property type="entry name" value="UDP-galactose 4-epimerase, domain 1"/>
    <property type="match status" value="1"/>
</dbReference>
<protein>
    <recommendedName>
        <fullName evidence="3">NmrA-like domain-containing protein</fullName>
    </recommendedName>
</protein>
<dbReference type="GO" id="GO:0016491">
    <property type="term" value="F:oxidoreductase activity"/>
    <property type="evidence" value="ECO:0007669"/>
    <property type="project" value="UniProtKB-KW"/>
</dbReference>
<keyword evidence="1" id="KW-0521">NADP</keyword>
<comment type="caution">
    <text evidence="4">The sequence shown here is derived from an EMBL/GenBank/DDBJ whole genome shotgun (WGS) entry which is preliminary data.</text>
</comment>